<evidence type="ECO:0000313" key="1">
    <source>
        <dbReference type="EMBL" id="PHJ36462.1"/>
    </source>
</evidence>
<accession>A0AA44ZHP4</accession>
<organism evidence="1 2">
    <name type="scientific">Neisseria gonorrhoeae 3502</name>
    <dbReference type="NCBI Taxonomy" id="1193404"/>
    <lineage>
        <taxon>Bacteria</taxon>
        <taxon>Pseudomonadati</taxon>
        <taxon>Pseudomonadota</taxon>
        <taxon>Betaproteobacteria</taxon>
        <taxon>Neisseriales</taxon>
        <taxon>Neisseriaceae</taxon>
        <taxon>Neisseria</taxon>
    </lineage>
</organism>
<dbReference type="AlphaFoldDB" id="A0AA44ZHP4"/>
<reference evidence="1 2" key="1">
    <citation type="submission" date="2013-08" db="EMBL/GenBank/DDBJ databases">
        <authorList>
            <person name="Trees D."/>
        </authorList>
    </citation>
    <scope>NUCLEOTIDE SEQUENCE [LARGE SCALE GENOMIC DNA]</scope>
    <source>
        <strain evidence="1 2">3502</strain>
    </source>
</reference>
<dbReference type="EMBL" id="AVBE01000002">
    <property type="protein sequence ID" value="PHJ36462.1"/>
    <property type="molecule type" value="Genomic_DNA"/>
</dbReference>
<protein>
    <submittedName>
        <fullName evidence="1">Uncharacterized protein</fullName>
    </submittedName>
</protein>
<proteinExistence type="predicted"/>
<sequence length="51" mass="6089">MQVKYQTINLNHIFTEYSAAFTKWTSNRFQISVILQQNTAKHPIETERTFI</sequence>
<dbReference type="Proteomes" id="UP000223296">
    <property type="component" value="Unassembled WGS sequence"/>
</dbReference>
<gene>
    <name evidence="1" type="ORF">N776_10715</name>
</gene>
<evidence type="ECO:0000313" key="2">
    <source>
        <dbReference type="Proteomes" id="UP000223296"/>
    </source>
</evidence>
<comment type="caution">
    <text evidence="1">The sequence shown here is derived from an EMBL/GenBank/DDBJ whole genome shotgun (WGS) entry which is preliminary data.</text>
</comment>
<name>A0AA44ZHP4_NEIGO</name>